<dbReference type="AlphaFoldDB" id="A0ABD6F4Z1"/>
<dbReference type="Gene3D" id="3.30.60.20">
    <property type="match status" value="1"/>
</dbReference>
<evidence type="ECO:0000313" key="2">
    <source>
        <dbReference type="Proteomes" id="UP001608902"/>
    </source>
</evidence>
<accession>A0ABD6F4Z1</accession>
<organism evidence="1 2">
    <name type="scientific">Gnathostoma spinigerum</name>
    <dbReference type="NCBI Taxonomy" id="75299"/>
    <lineage>
        <taxon>Eukaryota</taxon>
        <taxon>Metazoa</taxon>
        <taxon>Ecdysozoa</taxon>
        <taxon>Nematoda</taxon>
        <taxon>Chromadorea</taxon>
        <taxon>Rhabditida</taxon>
        <taxon>Spirurina</taxon>
        <taxon>Gnathostomatomorpha</taxon>
        <taxon>Gnathostomatoidea</taxon>
        <taxon>Gnathostomatidae</taxon>
        <taxon>Gnathostoma</taxon>
    </lineage>
</organism>
<evidence type="ECO:0008006" key="3">
    <source>
        <dbReference type="Google" id="ProtNLM"/>
    </source>
</evidence>
<keyword evidence="2" id="KW-1185">Reference proteome</keyword>
<proteinExistence type="predicted"/>
<reference evidence="1 2" key="1">
    <citation type="submission" date="2024-08" db="EMBL/GenBank/DDBJ databases">
        <title>Gnathostoma spinigerum genome.</title>
        <authorList>
            <person name="Gonzalez-Bertolin B."/>
            <person name="Monzon S."/>
            <person name="Zaballos A."/>
            <person name="Jimenez P."/>
            <person name="Dekumyoy P."/>
            <person name="Varona S."/>
            <person name="Cuesta I."/>
            <person name="Sumanam S."/>
            <person name="Adisakwattana P."/>
            <person name="Gasser R.B."/>
            <person name="Hernandez-Gonzalez A."/>
            <person name="Young N.D."/>
            <person name="Perteguer M.J."/>
        </authorList>
    </citation>
    <scope>NUCLEOTIDE SEQUENCE [LARGE SCALE GENOMIC DNA]</scope>
    <source>
        <strain evidence="1">AL3</strain>
        <tissue evidence="1">Liver</tissue>
    </source>
</reference>
<dbReference type="Proteomes" id="UP001608902">
    <property type="component" value="Unassembled WGS sequence"/>
</dbReference>
<name>A0ABD6F4Z1_9BILA</name>
<comment type="caution">
    <text evidence="1">The sequence shown here is derived from an EMBL/GenBank/DDBJ whole genome shotgun (WGS) entry which is preliminary data.</text>
</comment>
<evidence type="ECO:0000313" key="1">
    <source>
        <dbReference type="EMBL" id="MFH4984990.1"/>
    </source>
</evidence>
<sequence>MIKRKAAMLDSRRKSSYKHKASSYWLDDQVGASDHLWIPSSSSHDTECYISDKGCEHIGEKRRCAACHMVVHYACVTRLREV</sequence>
<gene>
    <name evidence="1" type="ORF">AB6A40_011699</name>
</gene>
<dbReference type="SUPFAM" id="SSF57889">
    <property type="entry name" value="Cysteine-rich domain"/>
    <property type="match status" value="1"/>
</dbReference>
<protein>
    <recommendedName>
        <fullName evidence="3">Phorbol-ester/DAG-type domain-containing protein</fullName>
    </recommendedName>
</protein>
<dbReference type="InterPro" id="IPR046349">
    <property type="entry name" value="C1-like_sf"/>
</dbReference>
<dbReference type="EMBL" id="JBGFUD010025347">
    <property type="protein sequence ID" value="MFH4984990.1"/>
    <property type="molecule type" value="Genomic_DNA"/>
</dbReference>